<feature type="compositionally biased region" description="Polar residues" evidence="1">
    <location>
        <begin position="1688"/>
        <end position="1697"/>
    </location>
</feature>
<evidence type="ECO:0000313" key="3">
    <source>
        <dbReference type="EMBL" id="GAX29062.1"/>
    </source>
</evidence>
<dbReference type="PANTHER" id="PTHR11477">
    <property type="entry name" value="TRANSCRIPTION FACTOR S-II ZINC FINGER DOMAIN-CONTAINING PROTEIN"/>
    <property type="match status" value="1"/>
</dbReference>
<dbReference type="GO" id="GO:0031564">
    <property type="term" value="P:transcription antitermination"/>
    <property type="evidence" value="ECO:0007669"/>
    <property type="project" value="TreeGrafter"/>
</dbReference>
<sequence length="1928" mass="219195">MTSMDEDRSSTENETPVDPWVVMLVGRQWEIYWELNSDYEDDWYDARIEAFLRQTPEGTFLFRVSFVGDDQTCEMILSPNIVRPRNGVTDSSAATIEWAQGLVGTDIEIDWRKDAEEGKAKVANEEESDEKGWYVATILAFDQGKRLFKVKFEGEDDLYEMHLKPELVRPSAVAWVKRSLALLQLETESFQEWIQALPPDTSMLEDGTKIAEIKQAKQIINAAEESTWIRQWIGLIQAQLHLRSRLAPIEREKRRRTVDGIPAPTETYVDYLVQCLKQHEDCASWYLECEKLIEDANQATTETKWSSDFVFDVVIKRGCDSLELLKTVDTSVSGSKRSRSRTSPTGRRAKRRRKAIKEFWTTEGQLHEEFDVQDLRSFSTFQRFTDQTTVIDRRWYFATLVGMLKMGYTCLIAPLREWKWRVEYALGERDDPYDKATASDGESTDQDDGEVELVNDQATVFVSYDDVHALMDQAKADNVLSKFDLDVTQLSSRMKLILEFEKRGTRLVSSVFDEPVTMLDKEQDIICLQLRQLYKESSAPELMHIHPLGRVTSSLSRFVIRHALLYREWFLDLHYAETQRERVAFIENVVSRWSYLRPINLKEIEGRSDEIFQRLKMLSARCTDRSVLFDKISTLLNERSQDARQGGLLSELEVEKAREEFTGVAVLSLAEEKLVSRCDMLRWKQKANLFMKEDHHFFSDLELLYNELEALLLGNSVSRTALTKGLRQNVFVENEIRAFVKCDDEVINGSLSTRLRSLYQKSSIWKERTENIICALLGFGNESLADCNVQPKHGSMIDIRRIADLLHEYEDLEVDISSWNNLLRRVHDDAMEWCHSIASCLKDSCQSFEACLQAAQVLNSKRPKGIIIDPTKPIYELIVELLQWYIAVKALVSSPNANKDAVASLLLQGIEVVKYFGDKKLTQSMIKIAPDTSSFIMKQVSTSRPARLLSLSKLGSSEFLCHILNRMVDDCQDDHERHPFLLLLFWLWLLHIEEFIEDANGSTKGGKKATLGRAKSLLSEQPIPATHIHEVLVVPKAVDVVEQLRQLITTAEDVVKTTEECLNASRNLLRIASSNEAAVRNHYQELKDTLTKLKTRYKEGSGIILERSLETQVEQMSKVFSWLTRTFSYPFLHSHDPSLWQGEHVKDDPRVPWDALVSLVSQSPNIGEEQGDLACIKLRVKELHDEALKWQEEISSLTMLSLRGGKRRSPGSPEDTKDSCIIDMSKVEELCKHSILTKVSFPREESIRDMLHRSKEFELALFDFLGRDYDGANADRSALPEAGSLIASDGSFLPLRLTGSPMYQDMISAIDKISLIAENVFAHTPGKAAFDWICSAVSWIESLNRALVISEHDLTEESAKKITITKDVASQLLHEGKEVFVDVPEDLRRTLNGHKIYISHAKEGTMTVKPRKGGAHHALGVVAVRWCPLLFESLKSDFEALKEWELLLMTVALTYNCIRPALTDNSDQGPEDTSIDWVFDMREALKDLVHDLKGLVIMPSSKDIESVNSLLDDLETRVMPHLNVATTTSHLNHKYAEGPIVIKSRFRRLDALMARQRLCQKRRTVSLTDIGSDEISGGRPAAKRLLFAALRKSMAGLNIPDDDDTVYHCCAIALEIENAACDAFLESASCDTINAHYKEKIKAVKRSLEDPRNKILQARVLTGDITPEKLVAMSVEELANPVTQMQRAAAESRQNNILVAPPTATRHSSLERETPTASSNSTNTENPPLPADKPNVPIETHRTLPPPPKASAFRDLARAAQNAARKPPPPPPASLVSNLVAPVERQSHAVTNANGSYQFRLTVGGSYHFTAEFHAEARMDPYVAQFIPEVLVETRRSPWNVLDQFLREKLRSGKYEIVVLRVVPCSDKDARILDSFARDYEHRDRVSTCQAQDEKLYVMTPRFQSLLRDVVHFKTIPGTYVIWIRLLL</sequence>
<dbReference type="GO" id="GO:0000977">
    <property type="term" value="F:RNA polymerase II transcription regulatory region sequence-specific DNA binding"/>
    <property type="evidence" value="ECO:0007669"/>
    <property type="project" value="TreeGrafter"/>
</dbReference>
<name>A0A1Z5KSJ0_FISSO</name>
<dbReference type="GO" id="GO:0005634">
    <property type="term" value="C:nucleus"/>
    <property type="evidence" value="ECO:0007669"/>
    <property type="project" value="TreeGrafter"/>
</dbReference>
<reference evidence="3 4" key="1">
    <citation type="journal article" date="2015" name="Plant Cell">
        <title>Oil accumulation by the oleaginous diatom Fistulifera solaris as revealed by the genome and transcriptome.</title>
        <authorList>
            <person name="Tanaka T."/>
            <person name="Maeda Y."/>
            <person name="Veluchamy A."/>
            <person name="Tanaka M."/>
            <person name="Abida H."/>
            <person name="Marechal E."/>
            <person name="Bowler C."/>
            <person name="Muto M."/>
            <person name="Sunaga Y."/>
            <person name="Tanaka M."/>
            <person name="Yoshino T."/>
            <person name="Taniguchi T."/>
            <person name="Fukuda Y."/>
            <person name="Nemoto M."/>
            <person name="Matsumoto M."/>
            <person name="Wong P.S."/>
            <person name="Aburatani S."/>
            <person name="Fujibuchi W."/>
        </authorList>
    </citation>
    <scope>NUCLEOTIDE SEQUENCE [LARGE SCALE GENOMIC DNA]</scope>
    <source>
        <strain evidence="3 4">JPCC DA0580</strain>
    </source>
</reference>
<organism evidence="3 4">
    <name type="scientific">Fistulifera solaris</name>
    <name type="common">Oleaginous diatom</name>
    <dbReference type="NCBI Taxonomy" id="1519565"/>
    <lineage>
        <taxon>Eukaryota</taxon>
        <taxon>Sar</taxon>
        <taxon>Stramenopiles</taxon>
        <taxon>Ochrophyta</taxon>
        <taxon>Bacillariophyta</taxon>
        <taxon>Bacillariophyceae</taxon>
        <taxon>Bacillariophycidae</taxon>
        <taxon>Naviculales</taxon>
        <taxon>Naviculaceae</taxon>
        <taxon>Fistulifera</taxon>
    </lineage>
</organism>
<feature type="region of interest" description="Disordered" evidence="1">
    <location>
        <begin position="1688"/>
        <end position="1751"/>
    </location>
</feature>
<comment type="caution">
    <text evidence="3">The sequence shown here is derived from an EMBL/GenBank/DDBJ whole genome shotgun (WGS) entry which is preliminary data.</text>
</comment>
<dbReference type="GO" id="GO:0031440">
    <property type="term" value="P:regulation of mRNA 3'-end processing"/>
    <property type="evidence" value="ECO:0007669"/>
    <property type="project" value="TreeGrafter"/>
</dbReference>
<protein>
    <recommendedName>
        <fullName evidence="2">TFIIS central domain-containing protein</fullName>
    </recommendedName>
</protein>
<dbReference type="PROSITE" id="PS51321">
    <property type="entry name" value="TFIIS_CENTRAL"/>
    <property type="match status" value="1"/>
</dbReference>
<gene>
    <name evidence="3" type="ORF">FisN_7Hh346</name>
</gene>
<dbReference type="InterPro" id="IPR003618">
    <property type="entry name" value="TFIIS_cen_dom"/>
</dbReference>
<proteinExistence type="predicted"/>
<dbReference type="PANTHER" id="PTHR11477:SF11">
    <property type="entry name" value="TRANSCRIPTION FACTOR BYE1"/>
    <property type="match status" value="1"/>
</dbReference>
<feature type="domain" description="TFIIS central" evidence="2">
    <location>
        <begin position="1578"/>
        <end position="1706"/>
    </location>
</feature>
<dbReference type="Pfam" id="PF07500">
    <property type="entry name" value="TFIIS_M"/>
    <property type="match status" value="1"/>
</dbReference>
<dbReference type="InterPro" id="IPR036575">
    <property type="entry name" value="TFIIS_cen_dom_sf"/>
</dbReference>
<dbReference type="EMBL" id="BDSP01000285">
    <property type="protein sequence ID" value="GAX29062.1"/>
    <property type="molecule type" value="Genomic_DNA"/>
</dbReference>
<evidence type="ECO:0000313" key="4">
    <source>
        <dbReference type="Proteomes" id="UP000198406"/>
    </source>
</evidence>
<dbReference type="Gene3D" id="1.10.472.30">
    <property type="entry name" value="Transcription elongation factor S-II, central domain"/>
    <property type="match status" value="1"/>
</dbReference>
<dbReference type="Proteomes" id="UP000198406">
    <property type="component" value="Unassembled WGS sequence"/>
</dbReference>
<dbReference type="GO" id="GO:0001139">
    <property type="term" value="F:RNA polymerase II complex recruiting activity"/>
    <property type="evidence" value="ECO:0007669"/>
    <property type="project" value="TreeGrafter"/>
</dbReference>
<dbReference type="GO" id="GO:0006362">
    <property type="term" value="P:transcription elongation by RNA polymerase I"/>
    <property type="evidence" value="ECO:0007669"/>
    <property type="project" value="TreeGrafter"/>
</dbReference>
<evidence type="ECO:0000259" key="2">
    <source>
        <dbReference type="PROSITE" id="PS51321"/>
    </source>
</evidence>
<dbReference type="OrthoDB" id="44867at2759"/>
<accession>A0A1Z5KSJ0</accession>
<dbReference type="SMART" id="SM00510">
    <property type="entry name" value="TFS2M"/>
    <property type="match status" value="1"/>
</dbReference>
<dbReference type="SUPFAM" id="SSF46942">
    <property type="entry name" value="Elongation factor TFIIS domain 2"/>
    <property type="match status" value="1"/>
</dbReference>
<dbReference type="GO" id="GO:0006368">
    <property type="term" value="P:transcription elongation by RNA polymerase II"/>
    <property type="evidence" value="ECO:0007669"/>
    <property type="project" value="TreeGrafter"/>
</dbReference>
<keyword evidence="4" id="KW-1185">Reference proteome</keyword>
<evidence type="ECO:0000256" key="1">
    <source>
        <dbReference type="SAM" id="MobiDB-lite"/>
    </source>
</evidence>
<dbReference type="InParanoid" id="A0A1Z5KSJ0"/>
<feature type="compositionally biased region" description="Polar residues" evidence="1">
    <location>
        <begin position="1715"/>
        <end position="1726"/>
    </location>
</feature>